<reference evidence="2" key="1">
    <citation type="submission" date="2020-02" db="EMBL/GenBank/DDBJ databases">
        <authorList>
            <person name="Meier V. D."/>
        </authorList>
    </citation>
    <scope>NUCLEOTIDE SEQUENCE</scope>
    <source>
        <strain evidence="2">AVDCRST_MAG84</strain>
    </source>
</reference>
<dbReference type="EMBL" id="CADCTZ010000346">
    <property type="protein sequence ID" value="CAA9335177.1"/>
    <property type="molecule type" value="Genomic_DNA"/>
</dbReference>
<feature type="compositionally biased region" description="Basic and acidic residues" evidence="1">
    <location>
        <begin position="72"/>
        <end position="86"/>
    </location>
</feature>
<proteinExistence type="predicted"/>
<organism evidence="2">
    <name type="scientific">uncultured Microcoleus sp</name>
    <dbReference type="NCBI Taxonomy" id="259945"/>
    <lineage>
        <taxon>Bacteria</taxon>
        <taxon>Bacillati</taxon>
        <taxon>Cyanobacteriota</taxon>
        <taxon>Cyanophyceae</taxon>
        <taxon>Oscillatoriophycideae</taxon>
        <taxon>Oscillatoriales</taxon>
        <taxon>Microcoleaceae</taxon>
        <taxon>Microcoleus</taxon>
        <taxon>environmental samples</taxon>
    </lineage>
</organism>
<dbReference type="AlphaFoldDB" id="A0A6J4LL99"/>
<evidence type="ECO:0000256" key="1">
    <source>
        <dbReference type="SAM" id="MobiDB-lite"/>
    </source>
</evidence>
<evidence type="ECO:0000313" key="2">
    <source>
        <dbReference type="EMBL" id="CAA9335177.1"/>
    </source>
</evidence>
<feature type="region of interest" description="Disordered" evidence="1">
    <location>
        <begin position="72"/>
        <end position="92"/>
    </location>
</feature>
<name>A0A6J4LL99_9CYAN</name>
<gene>
    <name evidence="2" type="ORF">AVDCRST_MAG84-2076</name>
</gene>
<accession>A0A6J4LL99</accession>
<sequence>MQGQNITKRFHKLYSQTAMPKKNLIPLLILFIALFTLYGDTLTFLPKPVRDTSVASRKFFVGLWPNWLKPKDSNEQRQRQIEKLEKSPSPSR</sequence>
<protein>
    <submittedName>
        <fullName evidence="2">Uncharacterized protein</fullName>
    </submittedName>
</protein>